<name>A0A1T4L543_9FIRM</name>
<reference evidence="2 3" key="1">
    <citation type="submission" date="2017-02" db="EMBL/GenBank/DDBJ databases">
        <authorList>
            <person name="Peterson S.W."/>
        </authorList>
    </citation>
    <scope>NUCLEOTIDE SEQUENCE [LARGE SCALE GENOMIC DNA]</scope>
    <source>
        <strain evidence="2 3">ATCC 51222</strain>
    </source>
</reference>
<evidence type="ECO:0000313" key="3">
    <source>
        <dbReference type="Proteomes" id="UP000190657"/>
    </source>
</evidence>
<proteinExistence type="predicted"/>
<evidence type="ECO:0000313" key="2">
    <source>
        <dbReference type="EMBL" id="SJZ49687.1"/>
    </source>
</evidence>
<feature type="domain" description="DUF6472" evidence="1">
    <location>
        <begin position="4"/>
        <end position="60"/>
    </location>
</feature>
<dbReference type="STRING" id="290054.SAMN02745114_00760"/>
<dbReference type="InterPro" id="IPR045525">
    <property type="entry name" value="DUF6472"/>
</dbReference>
<sequence length="61" mass="7305">MADLCDTCWYNVYDEEADTNMCDLQLDQDEYGELLIRERQGKPCKYYRKDVGEYGIVRKQN</sequence>
<dbReference type="EMBL" id="FUWW01000006">
    <property type="protein sequence ID" value="SJZ49687.1"/>
    <property type="molecule type" value="Genomic_DNA"/>
</dbReference>
<accession>A0A1T4L543</accession>
<evidence type="ECO:0000259" key="1">
    <source>
        <dbReference type="Pfam" id="PF20076"/>
    </source>
</evidence>
<gene>
    <name evidence="2" type="ORF">SAMN02745114_00760</name>
</gene>
<keyword evidence="3" id="KW-1185">Reference proteome</keyword>
<dbReference type="Proteomes" id="UP000190657">
    <property type="component" value="Unassembled WGS sequence"/>
</dbReference>
<organism evidence="2 3">
    <name type="scientific">Eubacterium coprostanoligenes</name>
    <dbReference type="NCBI Taxonomy" id="290054"/>
    <lineage>
        <taxon>Bacteria</taxon>
        <taxon>Bacillati</taxon>
        <taxon>Bacillota</taxon>
        <taxon>Clostridia</taxon>
        <taxon>Eubacteriales</taxon>
        <taxon>Eubacteriaceae</taxon>
        <taxon>Eubacterium</taxon>
    </lineage>
</organism>
<dbReference type="OrthoDB" id="1823132at2"/>
<protein>
    <recommendedName>
        <fullName evidence="1">DUF6472 domain-containing protein</fullName>
    </recommendedName>
</protein>
<dbReference type="Pfam" id="PF20076">
    <property type="entry name" value="DUF6472"/>
    <property type="match status" value="1"/>
</dbReference>
<dbReference type="RefSeq" id="WP_078768247.1">
    <property type="nucleotide sequence ID" value="NZ_FUWW01000006.1"/>
</dbReference>
<dbReference type="AlphaFoldDB" id="A0A1T4L543"/>